<dbReference type="SUPFAM" id="SSF55729">
    <property type="entry name" value="Acyl-CoA N-acyltransferases (Nat)"/>
    <property type="match status" value="1"/>
</dbReference>
<evidence type="ECO:0000313" key="2">
    <source>
        <dbReference type="Proteomes" id="UP000321408"/>
    </source>
</evidence>
<proteinExistence type="predicted"/>
<dbReference type="AlphaFoldDB" id="A0A5B9D7V5"/>
<reference evidence="1 2" key="2">
    <citation type="journal article" date="2024" name="Int. J. Syst. Evol. Microbiol.">
        <title>Promethearchaeum syntrophicum gen. nov., sp. nov., an anaerobic, obligately syntrophic archaeon, the first isolate of the lineage 'Asgard' archaea, and proposal of the new archaeal phylum Promethearchaeota phyl. nov. and kingdom Promethearchaeati regn. nov.</title>
        <authorList>
            <person name="Imachi H."/>
            <person name="Nobu M.K."/>
            <person name="Kato S."/>
            <person name="Takaki Y."/>
            <person name="Miyazaki M."/>
            <person name="Miyata M."/>
            <person name="Ogawara M."/>
            <person name="Saito Y."/>
            <person name="Sakai S."/>
            <person name="Tahara Y.O."/>
            <person name="Takano Y."/>
            <person name="Tasumi E."/>
            <person name="Uematsu K."/>
            <person name="Yoshimura T."/>
            <person name="Itoh T."/>
            <person name="Ohkuma M."/>
            <person name="Takai K."/>
        </authorList>
    </citation>
    <scope>NUCLEOTIDE SEQUENCE [LARGE SCALE GENOMIC DNA]</scope>
    <source>
        <strain evidence="1 2">MK-D1</strain>
    </source>
</reference>
<dbReference type="Gene3D" id="3.40.630.30">
    <property type="match status" value="1"/>
</dbReference>
<organism evidence="1 2">
    <name type="scientific">Promethearchaeum syntrophicum</name>
    <dbReference type="NCBI Taxonomy" id="2594042"/>
    <lineage>
        <taxon>Archaea</taxon>
        <taxon>Promethearchaeati</taxon>
        <taxon>Promethearchaeota</taxon>
        <taxon>Promethearchaeia</taxon>
        <taxon>Promethearchaeales</taxon>
        <taxon>Promethearchaeaceae</taxon>
        <taxon>Promethearchaeum</taxon>
    </lineage>
</organism>
<dbReference type="InterPro" id="IPR016181">
    <property type="entry name" value="Acyl_CoA_acyltransferase"/>
</dbReference>
<dbReference type="EC" id="2.3.-.-" evidence="1"/>
<dbReference type="PROSITE" id="PS51186">
    <property type="entry name" value="GNAT"/>
    <property type="match status" value="1"/>
</dbReference>
<dbReference type="KEGG" id="psyt:DSAG12_00627"/>
<dbReference type="EMBL" id="CP042905">
    <property type="protein sequence ID" value="QEE14810.2"/>
    <property type="molecule type" value="Genomic_DNA"/>
</dbReference>
<accession>A0A5B9D7V5</accession>
<protein>
    <submittedName>
        <fullName evidence="1">GNAT family N-acetyltransferase</fullName>
        <ecNumber evidence="1">2.3.-.-</ecNumber>
    </submittedName>
</protein>
<name>A0A5B9D7V5_9ARCH</name>
<keyword evidence="2" id="KW-1185">Reference proteome</keyword>
<dbReference type="InterPro" id="IPR000182">
    <property type="entry name" value="GNAT_dom"/>
</dbReference>
<dbReference type="PANTHER" id="PTHR43792:SF1">
    <property type="entry name" value="N-ACETYLTRANSFERASE DOMAIN-CONTAINING PROTEIN"/>
    <property type="match status" value="1"/>
</dbReference>
<reference evidence="1 2" key="1">
    <citation type="journal article" date="2020" name="Nature">
        <title>Isolation of an archaeon at the prokaryote-eukaryote interface.</title>
        <authorList>
            <person name="Imachi H."/>
            <person name="Nobu M.K."/>
            <person name="Nakahara N."/>
            <person name="Morono Y."/>
            <person name="Ogawara M."/>
            <person name="Takaki Y."/>
            <person name="Takano Y."/>
            <person name="Uematsu K."/>
            <person name="Ikuta T."/>
            <person name="Ito M."/>
            <person name="Matsui Y."/>
            <person name="Miyazaki M."/>
            <person name="Murata K."/>
            <person name="Saito Y."/>
            <person name="Sakai S."/>
            <person name="Song C."/>
            <person name="Tasumi E."/>
            <person name="Yamanaka Y."/>
            <person name="Yamaguchi T."/>
            <person name="Kamagata Y."/>
            <person name="Tamaki H."/>
            <person name="Takai K."/>
        </authorList>
    </citation>
    <scope>NUCLEOTIDE SEQUENCE [LARGE SCALE GENOMIC DNA]</scope>
    <source>
        <strain evidence="1 2">MK-D1</strain>
    </source>
</reference>
<dbReference type="InterPro" id="IPR051531">
    <property type="entry name" value="N-acetyltransferase"/>
</dbReference>
<keyword evidence="1" id="KW-0012">Acyltransferase</keyword>
<keyword evidence="1" id="KW-0808">Transferase</keyword>
<dbReference type="Pfam" id="PF13302">
    <property type="entry name" value="Acetyltransf_3"/>
    <property type="match status" value="1"/>
</dbReference>
<gene>
    <name evidence="1" type="ORF">DSAG12_00627</name>
</gene>
<dbReference type="Proteomes" id="UP000321408">
    <property type="component" value="Chromosome"/>
</dbReference>
<dbReference type="GO" id="GO:0016747">
    <property type="term" value="F:acyltransferase activity, transferring groups other than amino-acyl groups"/>
    <property type="evidence" value="ECO:0007669"/>
    <property type="project" value="InterPro"/>
</dbReference>
<evidence type="ECO:0000313" key="1">
    <source>
        <dbReference type="EMBL" id="QEE14810.2"/>
    </source>
</evidence>
<dbReference type="PANTHER" id="PTHR43792">
    <property type="entry name" value="GNAT FAMILY, PUTATIVE (AFU_ORTHOLOGUE AFUA_3G00765)-RELATED-RELATED"/>
    <property type="match status" value="1"/>
</dbReference>
<sequence length="193" mass="22763">MVKKIKKREEDKNQFIIETERLILRNIDLKDTETFLEYRNDPLVAKYQSWEPPLIREQVSDFINNLQTHKIGEPGKWNQIVWILKKNLVHIGDCALKVQEDTMQAELGFTLSRNYQGKGYAYEATRALINYAFEELGLHRIFSITDCKNTTAIKLLKSLGMRQEGHFIENIFFKGAWGDEFLYAILQKEWNYP</sequence>